<organism evidence="2 4">
    <name type="scientific">Adineta ricciae</name>
    <name type="common">Rotifer</name>
    <dbReference type="NCBI Taxonomy" id="249248"/>
    <lineage>
        <taxon>Eukaryota</taxon>
        <taxon>Metazoa</taxon>
        <taxon>Spiralia</taxon>
        <taxon>Gnathifera</taxon>
        <taxon>Rotifera</taxon>
        <taxon>Eurotatoria</taxon>
        <taxon>Bdelloidea</taxon>
        <taxon>Adinetida</taxon>
        <taxon>Adinetidae</taxon>
        <taxon>Adineta</taxon>
    </lineage>
</organism>
<proteinExistence type="predicted"/>
<dbReference type="SUPFAM" id="SSF48371">
    <property type="entry name" value="ARM repeat"/>
    <property type="match status" value="1"/>
</dbReference>
<evidence type="ECO:0000313" key="2">
    <source>
        <dbReference type="EMBL" id="CAF1420765.1"/>
    </source>
</evidence>
<reference evidence="2" key="1">
    <citation type="submission" date="2021-02" db="EMBL/GenBank/DDBJ databases">
        <authorList>
            <person name="Nowell W R."/>
        </authorList>
    </citation>
    <scope>NUCLEOTIDE SEQUENCE</scope>
</reference>
<name>A0A815M7P2_ADIRI</name>
<sequence length="2155" mass="249790">MIHSLSRQFSSRSSEIEDLVSIANENFKLLIDEFLRICALIEQDNVIYPHLKPANRFTSTSIDDVRAFINDIDKFKNALNQDFHNGKYQTQTTEDPRINPYRLFYRLLTRTLYKLKIYCATFSEISRKLDSLYTAACQVLTKQKDLYYQLSINGNSSDLLEYELKLEQREHQYYCANENQHTLHTLKEKHSTVLTTYLDQCMKFHKHLYIDNICENSDIFLNGLSVDESERQRLREILKCIPIPLTCPNLRTRLNNIPGSSKQMPNKTLSTSFIPSKPLRDEKTTSVPDNHVNQILQHHRWIVLLGDSGSGKTTFTRWLTYKFAQALSHDHEQVSFGDDDKMKCSSLVRLPILICVNEFTAWLQEHPNATLFDYFGQHTWQNQPYTNDSIEFIQDFIRYRHALIIVDGLDTIDTVELRDQVLKLIKDFIDTFVLSADFISAFDDANLAKMWTNQADDSEGLEIGNVVIITSQAAAYKISPLQNQLISTHVILPMNIEQMLEFVDTWYANVQTNLVNLMSNVAPTLDKKLSERLCLLRETLHSKREVKEWASNCRLLSVLCTISVRQDIEALANRRALLYEQIVELIIQQSSIDTDLLKYVLSQFALYIHSNSKSGRIDEFDLKALCRISLKQWNNSNPHNQSSLSLPQLRCKTEEFTKKLGQATGIAAIPYLNTFEFFHPSFREYFVHLSFMTKNLSPEQLAVCCYNFYSRLLAHGPLLFTLSKTSSEWDLEQYDRFCNHLVLYNSQCNKYAPLGALLFVESLANLVTLPSEAIIFKALDLLLAGNNDGPETCRFQAKLSDALTILPIPTIHRWLANVLSSNADNRLRLIAILPGLAMGETISKWIDLYFLSIIGDYLYHFEKRFSIYLEKFLTECSRISFSQQMKHIFCDPRSQQSTVPDVVTNSDRHVLAAIIALYGGLKRTELVKNKERSVTVTFSCQRIHRSSSLHKMFIDYLNVSDHKTNTVQHLIDQCHQILINAEPTDVSSKLIHSFIVLFCLNGISPPSKYEQYPSQNAMHLAIHQLKLLRIYLHDYYINMRSKNTIDIPRYIEAKDYPEDLMIAQALTHAYGLLVCVGLCPHKNRPYPLNHTHYVNLQLPMSFDKERFLASGDDIHLAVLSFIYCIPSVDCVDSNYIVELEKNDLELIKRGEHPFQLLEDKPALLLIAYLPKHVHKLYTHLVQDHGSLEFVHLIFEFLNQIPSMELCSLRLWTLLVILEPVFNKYQVMNFLRVMINQKAETVNGELYEYLIETLMKVTFIQSLMEKLWSFNNSQNRFYSIEAAIIEERQCLSITHTGDDSDDQRIYTAGITLANSTEDKTIHAQIQSMIANINHPLRKLDATIALSHVNFGRKIPLYENQVFHILNKSLKANTKDFLLCITVFIHYMLRFEKTNSTHRYVFLSKVFQHLSTISMAEQQAVCQALTHFSSLRQIVCRFVRQSNWKDETNALTQVFQINSALLTDMFRSSSFDLSHNSAVLSSCMYLNAIAYDIQLVENWFYSTTDTNDASPSTKSSIPFDDLLRELNEYISIFDRLMLSSTIIANITNLLSLSLSVIDESQLMALNQSLRYFSELEDEESTSTIINQWLPWHADPKRKLFAFHGAILLAEHEVWTSDVLHICCELLNHSDDFFRRKASKKLQTYADLHEHNNLDIIIGWLNTWNEYPSEKLMQVKQSLRCTFYLHYSNEIDLIMQSERQRFDATQTSNSQWNLLPLQISFFDLIGTISLDGAGYMQKIFQNLSNSDGSTDKTFLLWVINHSFNNEFLGKQMSKYLDFLFRLMHDDHSAETRVAAARAVIWCQEDDHVRNNLWDIIRKAIDNHGSIEDGRLLIACFWSLYFGIQSIREDELKELQSIYRNSSDLMIRKATLLGLNQHIIQNPREYSIDDAYSSFVMNVDYYLSKNGYQNGYDAPFHQAVKWIIEHESQILRTFVQHTFDALNNNTWQRYEMIQIADYLCEEISDKFRQVVRQSSFGEQSFKDAVYKAYRETDNYRQKLSCFYVYASFQHITVEYVSMMMILALQDGIESNPARSSLRSTISKIEILRDREPVELLLSFMHAESLCQRIYAAKTLCRLVNIDEISVTECRQSLITAIEDPWSHQKSFHRFSTEQLDSELKQVFHVLLFGKINPNQPTLPSLDIFYENTSRTIASSMFSV</sequence>
<comment type="caution">
    <text evidence="2">The sequence shown here is derived from an EMBL/GenBank/DDBJ whole genome shotgun (WGS) entry which is preliminary data.</text>
</comment>
<dbReference type="InterPro" id="IPR027417">
    <property type="entry name" value="P-loop_NTPase"/>
</dbReference>
<accession>A0A815M7P2</accession>
<dbReference type="Proteomes" id="UP000663852">
    <property type="component" value="Unassembled WGS sequence"/>
</dbReference>
<dbReference type="SUPFAM" id="SSF52540">
    <property type="entry name" value="P-loop containing nucleoside triphosphate hydrolases"/>
    <property type="match status" value="1"/>
</dbReference>
<dbReference type="OrthoDB" id="10043616at2759"/>
<protein>
    <recommendedName>
        <fullName evidence="5">NACHT domain-containing protein</fullName>
    </recommendedName>
</protein>
<dbReference type="EMBL" id="CAJNOJ010000369">
    <property type="protein sequence ID" value="CAF1420765.1"/>
    <property type="molecule type" value="Genomic_DNA"/>
</dbReference>
<gene>
    <name evidence="2" type="ORF">EDS130_LOCUS37460</name>
    <name evidence="1" type="ORF">XAT740_LOCUS29887</name>
</gene>
<dbReference type="Gene3D" id="3.40.50.300">
    <property type="entry name" value="P-loop containing nucleotide triphosphate hydrolases"/>
    <property type="match status" value="1"/>
</dbReference>
<dbReference type="EMBL" id="CAJNOR010002630">
    <property type="protein sequence ID" value="CAF1320522.1"/>
    <property type="molecule type" value="Genomic_DNA"/>
</dbReference>
<evidence type="ECO:0000313" key="4">
    <source>
        <dbReference type="Proteomes" id="UP000663852"/>
    </source>
</evidence>
<evidence type="ECO:0000313" key="3">
    <source>
        <dbReference type="Proteomes" id="UP000663828"/>
    </source>
</evidence>
<dbReference type="Proteomes" id="UP000663828">
    <property type="component" value="Unassembled WGS sequence"/>
</dbReference>
<evidence type="ECO:0000313" key="1">
    <source>
        <dbReference type="EMBL" id="CAF1320522.1"/>
    </source>
</evidence>
<keyword evidence="3" id="KW-1185">Reference proteome</keyword>
<evidence type="ECO:0008006" key="5">
    <source>
        <dbReference type="Google" id="ProtNLM"/>
    </source>
</evidence>
<dbReference type="InterPro" id="IPR016024">
    <property type="entry name" value="ARM-type_fold"/>
</dbReference>